<sequence>MDVEVSFWVEDNISFKLVSFQYTTNQGLEDWLLIVKVSGVTCFVDAQLLPMYLICYAQPDLVIEDSQEAVSFSSAHWILYLGNIPLLVTGTSLPNDHYSFLTVDILLPWMASISVIGVSGQLMILKDKNVLYLKMHLILICLRTSGSPRRPPNGVFLVISPSPLPCALIPTNRRNTPKSCARRLDRTETLCLLSDVC</sequence>
<reference evidence="1 2" key="1">
    <citation type="submission" date="2020-02" db="EMBL/GenBank/DDBJ databases">
        <authorList>
            <person name="Ma Q."/>
            <person name="Huang Y."/>
            <person name="Song X."/>
            <person name="Pei D."/>
        </authorList>
    </citation>
    <scope>NUCLEOTIDE SEQUENCE [LARGE SCALE GENOMIC DNA]</scope>
    <source>
        <strain evidence="1">Sxm20200214</strain>
        <tissue evidence="1">Leaf</tissue>
    </source>
</reference>
<name>A0A8X7R1B4_BRACI</name>
<keyword evidence="2" id="KW-1185">Reference proteome</keyword>
<dbReference type="AlphaFoldDB" id="A0A8X7R1B4"/>
<protein>
    <submittedName>
        <fullName evidence="1">Uncharacterized protein</fullName>
    </submittedName>
</protein>
<comment type="caution">
    <text evidence="1">The sequence shown here is derived from an EMBL/GenBank/DDBJ whole genome shotgun (WGS) entry which is preliminary data.</text>
</comment>
<dbReference type="OrthoDB" id="10363425at2759"/>
<proteinExistence type="predicted"/>
<dbReference type="Proteomes" id="UP000886595">
    <property type="component" value="Unassembled WGS sequence"/>
</dbReference>
<evidence type="ECO:0000313" key="1">
    <source>
        <dbReference type="EMBL" id="KAG2280669.1"/>
    </source>
</evidence>
<gene>
    <name evidence="1" type="ORF">Bca52824_051889</name>
</gene>
<dbReference type="EMBL" id="JAAMPC010000011">
    <property type="protein sequence ID" value="KAG2280669.1"/>
    <property type="molecule type" value="Genomic_DNA"/>
</dbReference>
<organism evidence="1 2">
    <name type="scientific">Brassica carinata</name>
    <name type="common">Ethiopian mustard</name>
    <name type="synonym">Abyssinian cabbage</name>
    <dbReference type="NCBI Taxonomy" id="52824"/>
    <lineage>
        <taxon>Eukaryota</taxon>
        <taxon>Viridiplantae</taxon>
        <taxon>Streptophyta</taxon>
        <taxon>Embryophyta</taxon>
        <taxon>Tracheophyta</taxon>
        <taxon>Spermatophyta</taxon>
        <taxon>Magnoliopsida</taxon>
        <taxon>eudicotyledons</taxon>
        <taxon>Gunneridae</taxon>
        <taxon>Pentapetalae</taxon>
        <taxon>rosids</taxon>
        <taxon>malvids</taxon>
        <taxon>Brassicales</taxon>
        <taxon>Brassicaceae</taxon>
        <taxon>Brassiceae</taxon>
        <taxon>Brassica</taxon>
    </lineage>
</organism>
<accession>A0A8X7R1B4</accession>
<evidence type="ECO:0000313" key="2">
    <source>
        <dbReference type="Proteomes" id="UP000886595"/>
    </source>
</evidence>